<feature type="transmembrane region" description="Helical" evidence="1">
    <location>
        <begin position="148"/>
        <end position="168"/>
    </location>
</feature>
<feature type="transmembrane region" description="Helical" evidence="1">
    <location>
        <begin position="211"/>
        <end position="230"/>
    </location>
</feature>
<dbReference type="EMBL" id="JAERQM010000002">
    <property type="protein sequence ID" value="MBU8544147.1"/>
    <property type="molecule type" value="Genomic_DNA"/>
</dbReference>
<keyword evidence="1" id="KW-0472">Membrane</keyword>
<organism evidence="3 4">
    <name type="scientific">Falsiroseomonas oleicola</name>
    <dbReference type="NCBI Taxonomy" id="2801474"/>
    <lineage>
        <taxon>Bacteria</taxon>
        <taxon>Pseudomonadati</taxon>
        <taxon>Pseudomonadota</taxon>
        <taxon>Alphaproteobacteria</taxon>
        <taxon>Acetobacterales</taxon>
        <taxon>Roseomonadaceae</taxon>
        <taxon>Falsiroseomonas</taxon>
    </lineage>
</organism>
<feature type="transmembrane region" description="Helical" evidence="1">
    <location>
        <begin position="123"/>
        <end position="142"/>
    </location>
</feature>
<feature type="transmembrane region" description="Helical" evidence="1">
    <location>
        <begin position="39"/>
        <end position="60"/>
    </location>
</feature>
<dbReference type="Pfam" id="PF00892">
    <property type="entry name" value="EamA"/>
    <property type="match status" value="2"/>
</dbReference>
<feature type="transmembrane region" description="Helical" evidence="1">
    <location>
        <begin position="237"/>
        <end position="257"/>
    </location>
</feature>
<evidence type="ECO:0000313" key="4">
    <source>
        <dbReference type="Proteomes" id="UP000689967"/>
    </source>
</evidence>
<dbReference type="RefSeq" id="WP_216875037.1">
    <property type="nucleotide sequence ID" value="NZ_JAERQM010000002.1"/>
</dbReference>
<feature type="transmembrane region" description="Helical" evidence="1">
    <location>
        <begin position="180"/>
        <end position="199"/>
    </location>
</feature>
<dbReference type="PANTHER" id="PTHR22911">
    <property type="entry name" value="ACYL-MALONYL CONDENSING ENZYME-RELATED"/>
    <property type="match status" value="1"/>
</dbReference>
<feature type="domain" description="EamA" evidence="2">
    <location>
        <begin position="7"/>
        <end position="138"/>
    </location>
</feature>
<comment type="caution">
    <text evidence="3">The sequence shown here is derived from an EMBL/GenBank/DDBJ whole genome shotgun (WGS) entry which is preliminary data.</text>
</comment>
<dbReference type="InterPro" id="IPR000620">
    <property type="entry name" value="EamA_dom"/>
</dbReference>
<accession>A0ABS6H626</accession>
<dbReference type="PANTHER" id="PTHR22911:SF103">
    <property type="entry name" value="BLR2811 PROTEIN"/>
    <property type="match status" value="1"/>
</dbReference>
<gene>
    <name evidence="3" type="ORF">JJQ90_10545</name>
</gene>
<name>A0ABS6H626_9PROT</name>
<sequence length="290" mass="30519">MSRSLQGVLLQLVALALFVTMDALLKVLVASHPVPQLMFVRFCFHTLLVVVTLKLMTGRVPFRSRAPGLQTLRSLCLATANAAIAVALIHVPLADATAVAFAAPVMTVALASLWLGEKVSLRRWIGVGIGFAGVMVALRPPFLTGQALHWAMLLPLVTAVANTAYQLLTRRLAAVDDPHTTFVHTSIAALVLTGLAQPFVWQAPAAWDWPLFAALGLLGAAGHSILVLAFARAPASVLAPMSYVQLLWAGVAGVLVFGDWPDGWTALGAGIIAVGGVLVALPERRPAKGA</sequence>
<proteinExistence type="predicted"/>
<feature type="domain" description="EamA" evidence="2">
    <location>
        <begin position="150"/>
        <end position="279"/>
    </location>
</feature>
<evidence type="ECO:0000259" key="2">
    <source>
        <dbReference type="Pfam" id="PF00892"/>
    </source>
</evidence>
<feature type="transmembrane region" description="Helical" evidence="1">
    <location>
        <begin position="72"/>
        <end position="91"/>
    </location>
</feature>
<evidence type="ECO:0000313" key="3">
    <source>
        <dbReference type="EMBL" id="MBU8544147.1"/>
    </source>
</evidence>
<feature type="transmembrane region" description="Helical" evidence="1">
    <location>
        <begin position="263"/>
        <end position="281"/>
    </location>
</feature>
<keyword evidence="1" id="KW-0812">Transmembrane</keyword>
<protein>
    <submittedName>
        <fullName evidence="3">DMT family transporter</fullName>
    </submittedName>
</protein>
<dbReference type="Proteomes" id="UP000689967">
    <property type="component" value="Unassembled WGS sequence"/>
</dbReference>
<evidence type="ECO:0000256" key="1">
    <source>
        <dbReference type="SAM" id="Phobius"/>
    </source>
</evidence>
<keyword evidence="1" id="KW-1133">Transmembrane helix</keyword>
<keyword evidence="4" id="KW-1185">Reference proteome</keyword>
<feature type="transmembrane region" description="Helical" evidence="1">
    <location>
        <begin position="97"/>
        <end position="116"/>
    </location>
</feature>
<reference evidence="3 4" key="1">
    <citation type="submission" date="2021-01" db="EMBL/GenBank/DDBJ databases">
        <title>Roseomonas sp. nov, a bacterium isolated from an oil production mixture in Yumen Oilfield.</title>
        <authorList>
            <person name="Wu D."/>
        </authorList>
    </citation>
    <scope>NUCLEOTIDE SEQUENCE [LARGE SCALE GENOMIC DNA]</scope>
    <source>
        <strain evidence="3 4">ROY-5-3</strain>
    </source>
</reference>